<feature type="region of interest" description="Disordered" evidence="1">
    <location>
        <begin position="649"/>
        <end position="670"/>
    </location>
</feature>
<reference evidence="5" key="1">
    <citation type="submission" date="2023-07" db="EMBL/GenBank/DDBJ databases">
        <title>Thauera sp. CAU 1555 isolated from sand of Yaerae Beach.</title>
        <authorList>
            <person name="Kim W."/>
        </authorList>
    </citation>
    <scope>NUCLEOTIDE SEQUENCE [LARGE SCALE GENOMIC DNA]</scope>
    <source>
        <strain evidence="5">CAU 1555</strain>
    </source>
</reference>
<proteinExistence type="predicted"/>
<feature type="chain" id="PRO_5046226334" description="DUF6701 domain-containing protein" evidence="2">
    <location>
        <begin position="36"/>
        <end position="1461"/>
    </location>
</feature>
<keyword evidence="5" id="KW-1185">Reference proteome</keyword>
<dbReference type="InterPro" id="IPR046524">
    <property type="entry name" value="DUF6701"/>
</dbReference>
<sequence length="1461" mass="148210">MTERSLNLPASSRRLGRSAIRALLLALCVALPAHAANYVLNGNPGNPGNYPTCNGGSWSASGSTRTCSGSITLGAGDSISPNSDLTLIVHGGITLQGSNTLGSAGDRLDVQTQWGAIQVDGSDNTLYGDLRSTGWGAINLNGTTLDGTVTTNGPSSLVNSSVSGAVSASNGVSTTNATVGGNITANTGSITLNGGTVSGNVHSNCCTVSATGTDITGNISSNSNSISISGGTIQGDITASSNTITLTTSTSVVGNVTAGGWAGSLTIDNSSGVVGICIPDHPRCNASALPAPVAAYAMDEPAWSGAVGEVADSSGNARHGSAINGAGTTEPGAICRAGHFDGSSHVQVSNLSSVLSGTASLSFWIRTTQTGNNTNWAAPGVAGVEQSGGTNDIFWGWLDASGRIGISKGNDNNARSTVAINNGQWRHVVLTRSASSGAYTIYIDGSLDRSGTTGSGQVNTPFSSIGRIENTNASESAAHLVGDLDEVLVFDRVLDAGQVADIHAKQAAGKNLDGSERECPQALQCVSDGFGRSELGDDWSVTNRSGSFGNPRIVNGRLRLTNTSGNVATAATFQRLFPSGSNRVTLEFDYYAYGGSGADGIAVVLSDASTTPSPGAYGGSLGYANGHGIDGFSGGWLGMGLDSYGNYSNPTEGRSGGPGRRTNSIALRGSGSGPNGYAYLSGTTTLSPTVRNNVGHRYRVTVDSQVAGQSWVTIERDSGSGFQTLIGPVDVLSSAGQAAVPENLLLTLTGSTGGSNDNHEIDNLEVCALRMEPLEPQVHHFRILHDGAGLTCAPETVTIQACANNDCSTPYTGSVDLSLQPANSGGQYWLGGSNAKSFSGGSADFQLRRNSTGTATLGIASATPAAANVTRCFRNGVEGNCSLSFAASGLVFDVPTLIAGKPADVVISARRTDPANPDSCAPGMTGTRTVGFRSTYDDPGSGSARVHVDGNAVSNGSGWTNLPLEFDGNADATISVRYDDAGLMSLYARYQGTAANEDAGLTLNGSDGFVVKPAGLCVESPAPAAACAAADHTCSAFVAAGTDFDLEVRAVAWQSDADADLCTGNPTTPNYRQSGLALDATLIAPAAGSPGSVGTATMALGAADAGERTLAQSISEVGVFRFTATPPAGAYFGETVAGGESAPLGRFIPARLAVAGNTPLFDHACAAGGFSYLGQPFGFLVDPQVTVTGLNAAGGVTSNYGGPFWRLASSLAGRSHENAAAGTAATLGVDAAGTVGWAGTGDYDGAGQATLTGVQLNYGKPLGPEAPFDARVHLDLAAADLTDGDGACHDPDADGSCEGFRLADIGGTQLRWGRLAVERRHQHLETEGVTLPLRAEQFDGSRFVLNADDSCTAFGAVSLLRLDNNLQAGQTDGDIAIGGGSTTLSGTGTFGAGLLQLGLSAPGAGNAGFADLSALLGAAGLPWLRYDWNGDGAHDDDPRGRASWGLYRGNPAVIRTREIWR</sequence>
<protein>
    <recommendedName>
        <fullName evidence="3">DUF6701 domain-containing protein</fullName>
    </recommendedName>
</protein>
<evidence type="ECO:0000313" key="5">
    <source>
        <dbReference type="Proteomes" id="UP000603602"/>
    </source>
</evidence>
<dbReference type="Pfam" id="PF20419">
    <property type="entry name" value="DUF6701"/>
    <property type="match status" value="1"/>
</dbReference>
<feature type="domain" description="DUF6701" evidence="3">
    <location>
        <begin position="869"/>
        <end position="1459"/>
    </location>
</feature>
<evidence type="ECO:0000313" key="4">
    <source>
        <dbReference type="EMBL" id="MBD8504618.1"/>
    </source>
</evidence>
<feature type="signal peptide" evidence="2">
    <location>
        <begin position="1"/>
        <end position="35"/>
    </location>
</feature>
<dbReference type="SUPFAM" id="SSF49899">
    <property type="entry name" value="Concanavalin A-like lectins/glucanases"/>
    <property type="match status" value="2"/>
</dbReference>
<dbReference type="EMBL" id="JACYTO010000002">
    <property type="protein sequence ID" value="MBD8504618.1"/>
    <property type="molecule type" value="Genomic_DNA"/>
</dbReference>
<organism evidence="4 5">
    <name type="scientific">Thauera sedimentorum</name>
    <dbReference type="NCBI Taxonomy" id="2767595"/>
    <lineage>
        <taxon>Bacteria</taxon>
        <taxon>Pseudomonadati</taxon>
        <taxon>Pseudomonadota</taxon>
        <taxon>Betaproteobacteria</taxon>
        <taxon>Rhodocyclales</taxon>
        <taxon>Zoogloeaceae</taxon>
        <taxon>Thauera</taxon>
    </lineage>
</organism>
<evidence type="ECO:0000256" key="1">
    <source>
        <dbReference type="SAM" id="MobiDB-lite"/>
    </source>
</evidence>
<evidence type="ECO:0000259" key="3">
    <source>
        <dbReference type="Pfam" id="PF20419"/>
    </source>
</evidence>
<dbReference type="InterPro" id="IPR013320">
    <property type="entry name" value="ConA-like_dom_sf"/>
</dbReference>
<dbReference type="RefSeq" id="WP_187719346.1">
    <property type="nucleotide sequence ID" value="NZ_JACTAH010000002.1"/>
</dbReference>
<gene>
    <name evidence="4" type="ORF">IFO67_17135</name>
</gene>
<name>A0ABR9BE41_9RHOO</name>
<evidence type="ECO:0000256" key="2">
    <source>
        <dbReference type="SAM" id="SignalP"/>
    </source>
</evidence>
<comment type="caution">
    <text evidence="4">The sequence shown here is derived from an EMBL/GenBank/DDBJ whole genome shotgun (WGS) entry which is preliminary data.</text>
</comment>
<keyword evidence="2" id="KW-0732">Signal</keyword>
<dbReference type="Proteomes" id="UP000603602">
    <property type="component" value="Unassembled WGS sequence"/>
</dbReference>
<dbReference type="Gene3D" id="2.60.120.200">
    <property type="match status" value="2"/>
</dbReference>
<accession>A0ABR9BE41</accession>